<reference evidence="8 9" key="1">
    <citation type="submission" date="2016-10" db="EMBL/GenBank/DDBJ databases">
        <authorList>
            <person name="de Groot N.N."/>
        </authorList>
    </citation>
    <scope>NUCLEOTIDE SEQUENCE [LARGE SCALE GENOMIC DNA]</scope>
    <source>
        <strain evidence="8 9">ATCC 700224</strain>
    </source>
</reference>
<dbReference type="EMBL" id="FNAP01000016">
    <property type="protein sequence ID" value="SDE91896.1"/>
    <property type="molecule type" value="Genomic_DNA"/>
</dbReference>
<dbReference type="HAMAP" id="MF_00014">
    <property type="entry name" value="Ribosome_mat_RimM"/>
    <property type="match status" value="1"/>
</dbReference>
<dbReference type="PANTHER" id="PTHR33692:SF1">
    <property type="entry name" value="RIBOSOME MATURATION FACTOR RIMM"/>
    <property type="match status" value="1"/>
</dbReference>
<gene>
    <name evidence="5" type="primary">rimM</name>
    <name evidence="8" type="ORF">SAMN05421720_11610</name>
</gene>
<dbReference type="SUPFAM" id="SSF50447">
    <property type="entry name" value="Translation proteins"/>
    <property type="match status" value="1"/>
</dbReference>
<dbReference type="InterPro" id="IPR036976">
    <property type="entry name" value="RimM_N_sf"/>
</dbReference>
<feature type="domain" description="RimM N-terminal" evidence="6">
    <location>
        <begin position="7"/>
        <end position="85"/>
    </location>
</feature>
<evidence type="ECO:0000256" key="4">
    <source>
        <dbReference type="ARBA" id="ARBA00023186"/>
    </source>
</evidence>
<dbReference type="GO" id="GO:0043022">
    <property type="term" value="F:ribosome binding"/>
    <property type="evidence" value="ECO:0007669"/>
    <property type="project" value="InterPro"/>
</dbReference>
<dbReference type="GO" id="GO:0005840">
    <property type="term" value="C:ribosome"/>
    <property type="evidence" value="ECO:0007669"/>
    <property type="project" value="InterPro"/>
</dbReference>
<dbReference type="RefSeq" id="WP_092787783.1">
    <property type="nucleotide sequence ID" value="NZ_FNAP01000016.1"/>
</dbReference>
<name>A0A1G7GUR1_9PROT</name>
<evidence type="ECO:0000259" key="6">
    <source>
        <dbReference type="Pfam" id="PF01782"/>
    </source>
</evidence>
<keyword evidence="2 5" id="KW-0690">Ribosome biogenesis</keyword>
<dbReference type="GO" id="GO:0005737">
    <property type="term" value="C:cytoplasm"/>
    <property type="evidence" value="ECO:0007669"/>
    <property type="project" value="UniProtKB-SubCell"/>
</dbReference>
<evidence type="ECO:0000256" key="1">
    <source>
        <dbReference type="ARBA" id="ARBA00022490"/>
    </source>
</evidence>
<dbReference type="GO" id="GO:0006364">
    <property type="term" value="P:rRNA processing"/>
    <property type="evidence" value="ECO:0007669"/>
    <property type="project" value="UniProtKB-UniRule"/>
</dbReference>
<keyword evidence="9" id="KW-1185">Reference proteome</keyword>
<dbReference type="Proteomes" id="UP000199412">
    <property type="component" value="Unassembled WGS sequence"/>
</dbReference>
<evidence type="ECO:0000256" key="2">
    <source>
        <dbReference type="ARBA" id="ARBA00022517"/>
    </source>
</evidence>
<dbReference type="InterPro" id="IPR009000">
    <property type="entry name" value="Transl_B-barrel_sf"/>
</dbReference>
<keyword evidence="1 5" id="KW-0963">Cytoplasm</keyword>
<keyword evidence="4 5" id="KW-0143">Chaperone</keyword>
<evidence type="ECO:0000313" key="9">
    <source>
        <dbReference type="Proteomes" id="UP000199412"/>
    </source>
</evidence>
<comment type="domain">
    <text evidence="5">The PRC barrel domain binds ribosomal protein uS19.</text>
</comment>
<evidence type="ECO:0000313" key="8">
    <source>
        <dbReference type="EMBL" id="SDE91896.1"/>
    </source>
</evidence>
<protein>
    <recommendedName>
        <fullName evidence="5">Ribosome maturation factor RimM</fullName>
    </recommendedName>
</protein>
<dbReference type="Gene3D" id="2.40.30.60">
    <property type="entry name" value="RimM"/>
    <property type="match status" value="1"/>
</dbReference>
<evidence type="ECO:0000256" key="3">
    <source>
        <dbReference type="ARBA" id="ARBA00022552"/>
    </source>
</evidence>
<proteinExistence type="inferred from homology"/>
<dbReference type="InterPro" id="IPR011033">
    <property type="entry name" value="PRC_barrel-like_sf"/>
</dbReference>
<dbReference type="STRING" id="69960.SAMN05421720_11610"/>
<evidence type="ECO:0000259" key="7">
    <source>
        <dbReference type="Pfam" id="PF24986"/>
    </source>
</evidence>
<dbReference type="AlphaFoldDB" id="A0A1G7GUR1"/>
<dbReference type="PANTHER" id="PTHR33692">
    <property type="entry name" value="RIBOSOME MATURATION FACTOR RIMM"/>
    <property type="match status" value="1"/>
</dbReference>
<comment type="function">
    <text evidence="5">An accessory protein needed during the final step in the assembly of 30S ribosomal subunit, possibly for assembly of the head region. Essential for efficient processing of 16S rRNA. May be needed both before and after RbfA during the maturation of 16S rRNA. It has affinity for free ribosomal 30S subunits but not for 70S ribosomes.</text>
</comment>
<dbReference type="InterPro" id="IPR002676">
    <property type="entry name" value="RimM_N"/>
</dbReference>
<comment type="subcellular location">
    <subcellularLocation>
        <location evidence="5">Cytoplasm</location>
    </subcellularLocation>
</comment>
<dbReference type="Pfam" id="PF01782">
    <property type="entry name" value="RimM"/>
    <property type="match status" value="1"/>
</dbReference>
<comment type="similarity">
    <text evidence="5">Belongs to the RimM family.</text>
</comment>
<comment type="subunit">
    <text evidence="5">Binds ribosomal protein uS19.</text>
</comment>
<dbReference type="Gene3D" id="2.30.30.240">
    <property type="entry name" value="PRC-barrel domain"/>
    <property type="match status" value="1"/>
</dbReference>
<keyword evidence="3 5" id="KW-0698">rRNA processing</keyword>
<dbReference type="InterPro" id="IPR011961">
    <property type="entry name" value="RimM"/>
</dbReference>
<dbReference type="NCBIfam" id="TIGR02273">
    <property type="entry name" value="16S_RimM"/>
    <property type="match status" value="1"/>
</dbReference>
<evidence type="ECO:0000256" key="5">
    <source>
        <dbReference type="HAMAP-Rule" id="MF_00014"/>
    </source>
</evidence>
<dbReference type="InterPro" id="IPR056792">
    <property type="entry name" value="PRC_RimM"/>
</dbReference>
<sequence length="181" mass="18584">MAERVCLGVVVGVHGVRGAVRVKSFTADPADVGAYGPVWTEDGARSWGLSVVGDAKGVVLCRLDGVDDRTAAEALKGLRLYVPRDALPPAGEDEEYYHADLIGLRVERQDGTALGTVRAVHDFGAGDVLDVTPTAAGGKPLMIPFTRAAVPVVDVAAGRAVVADLPGLLEDAGADEGNGNG</sequence>
<dbReference type="GO" id="GO:0042274">
    <property type="term" value="P:ribosomal small subunit biogenesis"/>
    <property type="evidence" value="ECO:0007669"/>
    <property type="project" value="UniProtKB-UniRule"/>
</dbReference>
<dbReference type="Pfam" id="PF24986">
    <property type="entry name" value="PRC_RimM"/>
    <property type="match status" value="1"/>
</dbReference>
<accession>A0A1G7GUR1</accession>
<organism evidence="8 9">
    <name type="scientific">Rhodospira trueperi</name>
    <dbReference type="NCBI Taxonomy" id="69960"/>
    <lineage>
        <taxon>Bacteria</taxon>
        <taxon>Pseudomonadati</taxon>
        <taxon>Pseudomonadota</taxon>
        <taxon>Alphaproteobacteria</taxon>
        <taxon>Rhodospirillales</taxon>
        <taxon>Rhodospirillaceae</taxon>
        <taxon>Rhodospira</taxon>
    </lineage>
</organism>
<feature type="domain" description="Ribosome maturation factor RimM PRC barrel" evidence="7">
    <location>
        <begin position="99"/>
        <end position="166"/>
    </location>
</feature>
<dbReference type="SUPFAM" id="SSF50346">
    <property type="entry name" value="PRC-barrel domain"/>
    <property type="match status" value="1"/>
</dbReference>
<dbReference type="OrthoDB" id="9788191at2"/>